<dbReference type="InParanoid" id="A0A2T0H055"/>
<protein>
    <recommendedName>
        <fullName evidence="1">Rv2525c-like glycoside hydrolase-like domain-containing protein</fullName>
    </recommendedName>
</protein>
<feature type="domain" description="Rv2525c-like glycoside hydrolase-like" evidence="1">
    <location>
        <begin position="308"/>
        <end position="491"/>
    </location>
</feature>
<dbReference type="Proteomes" id="UP000239352">
    <property type="component" value="Unassembled WGS sequence"/>
</dbReference>
<evidence type="ECO:0000313" key="2">
    <source>
        <dbReference type="EMBL" id="PRW64727.1"/>
    </source>
</evidence>
<dbReference type="EMBL" id="PVSR01000002">
    <property type="protein sequence ID" value="PRW64727.1"/>
    <property type="molecule type" value="Genomic_DNA"/>
</dbReference>
<dbReference type="Gene3D" id="3.20.20.80">
    <property type="entry name" value="Glycosidases"/>
    <property type="match status" value="1"/>
</dbReference>
<evidence type="ECO:0000313" key="3">
    <source>
        <dbReference type="Proteomes" id="UP000239352"/>
    </source>
</evidence>
<dbReference type="STRING" id="1050202.GCA_000384035_00773"/>
<reference evidence="2 3" key="1">
    <citation type="submission" date="2018-03" db="EMBL/GenBank/DDBJ databases">
        <title>Actinopolyspora mortivallis from Sahara, screening for active biomolecules.</title>
        <authorList>
            <person name="Selama O."/>
            <person name="Wellington E.M.H."/>
            <person name="Hacene H."/>
        </authorList>
    </citation>
    <scope>NUCLEOTIDE SEQUENCE [LARGE SCALE GENOMIC DNA]</scope>
    <source>
        <strain evidence="2 3">M5A</strain>
    </source>
</reference>
<keyword evidence="3" id="KW-1185">Reference proteome</keyword>
<accession>A0A2T0H055</accession>
<dbReference type="InterPro" id="IPR017853">
    <property type="entry name" value="GH"/>
</dbReference>
<comment type="caution">
    <text evidence="2">The sequence shown here is derived from an EMBL/GenBank/DDBJ whole genome shotgun (WGS) entry which is preliminary data.</text>
</comment>
<dbReference type="CDD" id="cd06418">
    <property type="entry name" value="GH25_BacA-like"/>
    <property type="match status" value="1"/>
</dbReference>
<dbReference type="InterPro" id="IPR036365">
    <property type="entry name" value="PGBD-like_sf"/>
</dbReference>
<name>A0A2T0H055_ACTMO</name>
<dbReference type="RefSeq" id="WP_106112302.1">
    <property type="nucleotide sequence ID" value="NZ_PVSR01000002.1"/>
</dbReference>
<dbReference type="AlphaFoldDB" id="A0A2T0H055"/>
<dbReference type="SUPFAM" id="SSF47090">
    <property type="entry name" value="PGBD-like"/>
    <property type="match status" value="1"/>
</dbReference>
<dbReference type="InterPro" id="IPR036366">
    <property type="entry name" value="PGBDSf"/>
</dbReference>
<dbReference type="SUPFAM" id="SSF51445">
    <property type="entry name" value="(Trans)glycosidases"/>
    <property type="match status" value="1"/>
</dbReference>
<evidence type="ECO:0000259" key="1">
    <source>
        <dbReference type="Pfam" id="PF08924"/>
    </source>
</evidence>
<dbReference type="InterPro" id="IPR015020">
    <property type="entry name" value="Rv2525c-like_Glyco_Hydro-like"/>
</dbReference>
<dbReference type="Gene3D" id="1.10.101.10">
    <property type="entry name" value="PGBD-like superfamily/PGBD"/>
    <property type="match status" value="1"/>
</dbReference>
<gene>
    <name evidence="2" type="ORF">CEP50_02490</name>
</gene>
<organism evidence="2 3">
    <name type="scientific">Actinopolyspora mortivallis</name>
    <dbReference type="NCBI Taxonomy" id="33906"/>
    <lineage>
        <taxon>Bacteria</taxon>
        <taxon>Bacillati</taxon>
        <taxon>Actinomycetota</taxon>
        <taxon>Actinomycetes</taxon>
        <taxon>Actinopolysporales</taxon>
        <taxon>Actinopolysporaceae</taxon>
        <taxon>Actinopolyspora</taxon>
    </lineage>
</organism>
<proteinExistence type="predicted"/>
<dbReference type="Pfam" id="PF08924">
    <property type="entry name" value="Rv2525c_GlyHyd-like"/>
    <property type="match status" value="1"/>
</dbReference>
<sequence length="730" mass="80874">MADEMVRRAQRFVNRTYGGVSGVPRLTEDGITGWNTMNALTRALQHELGMTHLSDDFNPGTLASLERKYPSIDAGVTVPANVIRILQSGLYCKGYDGGGIDGKFNDRVSSSVTDIKSDMGVGGVYPGDSVTPKVFKGVLNMDAYVTVNGGTDRVREIQRWLNGRYTRRSGFFISPCDGRYTRDTAIAMMVAVQYESGLPDEKVDGLYGPTTRDELKKHEVSTGSTGPWVRLFTALLICNQRDGAVFTDTFGSRETEITRNFQYFVRLDVTGIGNYRTWASLLVSTGDPDRKGSACDGVTEITPERARALKDAGYKYVGRYLYNPSTTSLPEKQIQPGELSTIAQYGLRCFPIYQTYGRGASHFNRSRGEEDAYSAVYWARHHGFRAGARIYFAVDFDVLDHEVTSNIIPHFRGVNDVIRRNSGYKVGIYGPRNVCSRVSAEGLSTASFVSGMSTAFSGNLGYPLPRDWAFDQIATVTIGSGASEIEIDNNIASGRDEGEGSFDPSYPSGKPDVPFDFADKTAMLKDMRAYLESIGVPETGGEGWDDDWFTLGGNSNTESFNKVLEHDELFTSLARTLNIRKALVQAPVLWEIRQWNPSDPVADEAVINGVRNDSSTGLGQIFGKTAIEAWNYCVDAGIVNGSKFSLERDLKGVWTRLRTDERYNIRFAAYVLLYSAHLKDLDRPTLTTSDSDTQKILARYNGTGDKAEQYGEDVLGVYRVFEKYYSIQRA</sequence>